<keyword evidence="6" id="KW-0560">Oxidoreductase</keyword>
<reference evidence="12" key="1">
    <citation type="journal article" date="2023" name="Mol. Biol. Evol.">
        <title>Third-Generation Sequencing Reveals the Adaptive Role of the Epigenome in Three Deep-Sea Polychaetes.</title>
        <authorList>
            <person name="Perez M."/>
            <person name="Aroh O."/>
            <person name="Sun Y."/>
            <person name="Lan Y."/>
            <person name="Juniper S.K."/>
            <person name="Young C.R."/>
            <person name="Angers B."/>
            <person name="Qian P.Y."/>
        </authorList>
    </citation>
    <scope>NUCLEOTIDE SEQUENCE</scope>
    <source>
        <strain evidence="12">R07B-5</strain>
    </source>
</reference>
<dbReference type="Gene3D" id="2.60.120.650">
    <property type="entry name" value="Cupin"/>
    <property type="match status" value="1"/>
</dbReference>
<dbReference type="GO" id="GO:0106140">
    <property type="term" value="F:P-TEFb complex binding"/>
    <property type="evidence" value="ECO:0007669"/>
    <property type="project" value="TreeGrafter"/>
</dbReference>
<evidence type="ECO:0000256" key="4">
    <source>
        <dbReference type="ARBA" id="ARBA00022853"/>
    </source>
</evidence>
<feature type="domain" description="Cupin-like" evidence="11">
    <location>
        <begin position="45"/>
        <end position="101"/>
    </location>
</feature>
<organism evidence="12 13">
    <name type="scientific">Ridgeia piscesae</name>
    <name type="common">Tubeworm</name>
    <dbReference type="NCBI Taxonomy" id="27915"/>
    <lineage>
        <taxon>Eukaryota</taxon>
        <taxon>Metazoa</taxon>
        <taxon>Spiralia</taxon>
        <taxon>Lophotrochozoa</taxon>
        <taxon>Annelida</taxon>
        <taxon>Polychaeta</taxon>
        <taxon>Sedentaria</taxon>
        <taxon>Canalipalpata</taxon>
        <taxon>Sabellida</taxon>
        <taxon>Siboglinidae</taxon>
        <taxon>Ridgeia</taxon>
    </lineage>
</organism>
<dbReference type="GO" id="GO:0033749">
    <property type="term" value="F:histone H4R3 demethylase activity"/>
    <property type="evidence" value="ECO:0007669"/>
    <property type="project" value="TreeGrafter"/>
</dbReference>
<keyword evidence="10" id="KW-0539">Nucleus</keyword>
<evidence type="ECO:0000256" key="1">
    <source>
        <dbReference type="ARBA" id="ARBA00001954"/>
    </source>
</evidence>
<name>A0AAD9P4N0_RIDPI</name>
<evidence type="ECO:0000256" key="6">
    <source>
        <dbReference type="ARBA" id="ARBA00023002"/>
    </source>
</evidence>
<dbReference type="PANTHER" id="PTHR12480:SF32">
    <property type="entry name" value="BIFUNCTIONAL ARGININE DEMETHYLASE AND LYSYL-HYDROXYLASE JMJD6"/>
    <property type="match status" value="1"/>
</dbReference>
<evidence type="ECO:0000256" key="2">
    <source>
        <dbReference type="ARBA" id="ARBA00004123"/>
    </source>
</evidence>
<evidence type="ECO:0000256" key="10">
    <source>
        <dbReference type="ARBA" id="ARBA00023242"/>
    </source>
</evidence>
<evidence type="ECO:0000256" key="8">
    <source>
        <dbReference type="ARBA" id="ARBA00023015"/>
    </source>
</evidence>
<dbReference type="AlphaFoldDB" id="A0AAD9P4N0"/>
<protein>
    <recommendedName>
        <fullName evidence="11">Cupin-like domain-containing protein</fullName>
    </recommendedName>
</protein>
<gene>
    <name evidence="12" type="ORF">NP493_144g02004</name>
</gene>
<keyword evidence="13" id="KW-1185">Reference proteome</keyword>
<comment type="caution">
    <text evidence="12">The sequence shown here is derived from an EMBL/GenBank/DDBJ whole genome shotgun (WGS) entry which is preliminary data.</text>
</comment>
<dbReference type="EMBL" id="JAODUO010000144">
    <property type="protein sequence ID" value="KAK2188078.1"/>
    <property type="molecule type" value="Genomic_DNA"/>
</dbReference>
<evidence type="ECO:0000313" key="12">
    <source>
        <dbReference type="EMBL" id="KAK2188078.1"/>
    </source>
</evidence>
<evidence type="ECO:0000256" key="7">
    <source>
        <dbReference type="ARBA" id="ARBA00023004"/>
    </source>
</evidence>
<dbReference type="Proteomes" id="UP001209878">
    <property type="component" value="Unassembled WGS sequence"/>
</dbReference>
<evidence type="ECO:0000313" key="13">
    <source>
        <dbReference type="Proteomes" id="UP001209878"/>
    </source>
</evidence>
<evidence type="ECO:0000256" key="5">
    <source>
        <dbReference type="ARBA" id="ARBA00022964"/>
    </source>
</evidence>
<dbReference type="Pfam" id="PF13621">
    <property type="entry name" value="Cupin_8"/>
    <property type="match status" value="1"/>
</dbReference>
<dbReference type="InterPro" id="IPR041667">
    <property type="entry name" value="Cupin_8"/>
</dbReference>
<keyword evidence="8" id="KW-0805">Transcription regulation</keyword>
<keyword evidence="9" id="KW-0804">Transcription</keyword>
<evidence type="ECO:0000259" key="11">
    <source>
        <dbReference type="Pfam" id="PF13621"/>
    </source>
</evidence>
<keyword evidence="4" id="KW-0156">Chromatin regulator</keyword>
<accession>A0AAD9P4N0</accession>
<dbReference type="GO" id="GO:0005737">
    <property type="term" value="C:cytoplasm"/>
    <property type="evidence" value="ECO:0007669"/>
    <property type="project" value="TreeGrafter"/>
</dbReference>
<evidence type="ECO:0000256" key="9">
    <source>
        <dbReference type="ARBA" id="ARBA00023163"/>
    </source>
</evidence>
<comment type="cofactor">
    <cofactor evidence="1">
        <name>Fe(2+)</name>
        <dbReference type="ChEBI" id="CHEBI:29033"/>
    </cofactor>
</comment>
<sequence>MVSERTELSNEKHGWRRQEYAKTFDLSLKRVKENVERIDARDIKPEEFIQKYEKNYVPVVITNLLNKWPATQKWTVERLGKKYRNQRFKCGEDNDGYSVKMKMKYFTQYMGDNRDDSPLYIFDSSFGEHPKRKRLLDDYEVPAFFQDDLFQFAGEERRPPYRHIQFGTKSCLFAPISIAFVSCQFAVASAKVPVHCGFRE</sequence>
<keyword evidence="5" id="KW-0223">Dioxygenase</keyword>
<dbReference type="SUPFAM" id="SSF51197">
    <property type="entry name" value="Clavaminate synthase-like"/>
    <property type="match status" value="1"/>
</dbReference>
<dbReference type="GO" id="GO:0006909">
    <property type="term" value="P:phagocytosis"/>
    <property type="evidence" value="ECO:0007669"/>
    <property type="project" value="TreeGrafter"/>
</dbReference>
<evidence type="ECO:0000256" key="3">
    <source>
        <dbReference type="ARBA" id="ARBA00022723"/>
    </source>
</evidence>
<dbReference type="InterPro" id="IPR050910">
    <property type="entry name" value="JMJD6_ArgDemeth/LysHydrox"/>
</dbReference>
<keyword evidence="3" id="KW-0479">Metal-binding</keyword>
<keyword evidence="7" id="KW-0408">Iron</keyword>
<dbReference type="PANTHER" id="PTHR12480">
    <property type="entry name" value="ARGININE DEMETHYLASE AND LYSYL-HYDROXYLASE JMJD"/>
    <property type="match status" value="1"/>
</dbReference>
<proteinExistence type="predicted"/>
<comment type="subcellular location">
    <subcellularLocation>
        <location evidence="2">Nucleus</location>
    </subcellularLocation>
</comment>
<dbReference type="GO" id="GO:0046872">
    <property type="term" value="F:metal ion binding"/>
    <property type="evidence" value="ECO:0007669"/>
    <property type="project" value="UniProtKB-KW"/>
</dbReference>
<dbReference type="GO" id="GO:0005634">
    <property type="term" value="C:nucleus"/>
    <property type="evidence" value="ECO:0007669"/>
    <property type="project" value="UniProtKB-SubCell"/>
</dbReference>